<dbReference type="Gene3D" id="3.40.50.880">
    <property type="match status" value="1"/>
</dbReference>
<evidence type="ECO:0000259" key="1">
    <source>
        <dbReference type="Pfam" id="PF01965"/>
    </source>
</evidence>
<gene>
    <name evidence="2" type="ORF">FKW77_008509</name>
</gene>
<evidence type="ECO:0000313" key="3">
    <source>
        <dbReference type="Proteomes" id="UP000316270"/>
    </source>
</evidence>
<dbReference type="SUPFAM" id="SSF52317">
    <property type="entry name" value="Class I glutamine amidotransferase-like"/>
    <property type="match status" value="1"/>
</dbReference>
<dbReference type="AlphaFoldDB" id="A0A517LED0"/>
<dbReference type="PANTHER" id="PTHR43130:SF15">
    <property type="entry name" value="THIJ_PFPI FAMILY PROTEIN (AFU_ORTHOLOGUE AFUA_5G14240)"/>
    <property type="match status" value="1"/>
</dbReference>
<dbReference type="CDD" id="cd03139">
    <property type="entry name" value="GATase1_PfpI_2"/>
    <property type="match status" value="1"/>
</dbReference>
<organism evidence="2 3">
    <name type="scientific">Venturia effusa</name>
    <dbReference type="NCBI Taxonomy" id="50376"/>
    <lineage>
        <taxon>Eukaryota</taxon>
        <taxon>Fungi</taxon>
        <taxon>Dikarya</taxon>
        <taxon>Ascomycota</taxon>
        <taxon>Pezizomycotina</taxon>
        <taxon>Dothideomycetes</taxon>
        <taxon>Pleosporomycetidae</taxon>
        <taxon>Venturiales</taxon>
        <taxon>Venturiaceae</taxon>
        <taxon>Venturia</taxon>
    </lineage>
</organism>
<keyword evidence="3" id="KW-1185">Reference proteome</keyword>
<proteinExistence type="predicted"/>
<accession>A0A517LED0</accession>
<sequence length="221" mass="23696">MAALQNPPKNFGLLIFPGFEALDAFGPMEVLNDLSRSQDISLSVIAQSLDPVSTQVPGIHKVGQQVVPTHTFATAPTLDVLIIPGGFGAMEPASELLDWLREIGPSLPHLITVCNGSTLPARAGLLDGKRATTNKAFWKMCVASSQKTNWIAKARWVRDGDIWTSSGVTAGIDVLCAWLESAYGKQFADEAANSMEFVRAKSSNDDPFAGMYGCEDVLAVE</sequence>
<dbReference type="STRING" id="50376.A0A517LED0"/>
<dbReference type="Proteomes" id="UP000316270">
    <property type="component" value="Chromosome 10"/>
</dbReference>
<dbReference type="InterPro" id="IPR029062">
    <property type="entry name" value="Class_I_gatase-like"/>
</dbReference>
<dbReference type="EMBL" id="CP042194">
    <property type="protein sequence ID" value="QDS73983.1"/>
    <property type="molecule type" value="Genomic_DNA"/>
</dbReference>
<dbReference type="Pfam" id="PF01965">
    <property type="entry name" value="DJ-1_PfpI"/>
    <property type="match status" value="1"/>
</dbReference>
<protein>
    <recommendedName>
        <fullName evidence="1">DJ-1/PfpI domain-containing protein</fullName>
    </recommendedName>
</protein>
<dbReference type="PANTHER" id="PTHR43130">
    <property type="entry name" value="ARAC-FAMILY TRANSCRIPTIONAL REGULATOR"/>
    <property type="match status" value="1"/>
</dbReference>
<evidence type="ECO:0000313" key="2">
    <source>
        <dbReference type="EMBL" id="QDS73983.1"/>
    </source>
</evidence>
<dbReference type="OrthoDB" id="543156at2759"/>
<dbReference type="InterPro" id="IPR052158">
    <property type="entry name" value="INH-QAR"/>
</dbReference>
<reference evidence="2 3" key="1">
    <citation type="submission" date="2019-07" db="EMBL/GenBank/DDBJ databases">
        <title>Finished genome of Venturia effusa.</title>
        <authorList>
            <person name="Young C.A."/>
            <person name="Cox M.P."/>
            <person name="Ganley A.R.D."/>
            <person name="David W.J."/>
        </authorList>
    </citation>
    <scope>NUCLEOTIDE SEQUENCE [LARGE SCALE GENOMIC DNA]</scope>
    <source>
        <strain evidence="3">albino</strain>
    </source>
</reference>
<name>A0A517LED0_9PEZI</name>
<dbReference type="InterPro" id="IPR002818">
    <property type="entry name" value="DJ-1/PfpI"/>
</dbReference>
<feature type="domain" description="DJ-1/PfpI" evidence="1">
    <location>
        <begin position="13"/>
        <end position="178"/>
    </location>
</feature>